<name>A0ABM8HQX3_9BACT</name>
<protein>
    <submittedName>
        <fullName evidence="1">Uncharacterized protein</fullName>
    </submittedName>
</protein>
<accession>A0ABM8HQX3</accession>
<gene>
    <name evidence="1" type="ORF">DESUT3_13540</name>
</gene>
<dbReference type="EMBL" id="AP024355">
    <property type="protein sequence ID" value="BCR04285.1"/>
    <property type="molecule type" value="Genomic_DNA"/>
</dbReference>
<dbReference type="Proteomes" id="UP001319827">
    <property type="component" value="Chromosome"/>
</dbReference>
<evidence type="ECO:0000313" key="1">
    <source>
        <dbReference type="EMBL" id="BCR04285.1"/>
    </source>
</evidence>
<dbReference type="RefSeq" id="WP_221251718.1">
    <property type="nucleotide sequence ID" value="NZ_AP024355.1"/>
</dbReference>
<keyword evidence="2" id="KW-1185">Reference proteome</keyword>
<reference evidence="1 2" key="1">
    <citation type="journal article" date="2016" name="C (Basel)">
        <title>Selective Growth of and Electricity Production by Marine Exoelectrogenic Bacteria in Self-Aggregated Hydrogel of Microbially Reduced Graphene Oxide.</title>
        <authorList>
            <person name="Yoshida N."/>
            <person name="Goto Y."/>
            <person name="Miyata Y."/>
        </authorList>
    </citation>
    <scope>NUCLEOTIDE SEQUENCE [LARGE SCALE GENOMIC DNA]</scope>
    <source>
        <strain evidence="1 2">NIT-T3</strain>
    </source>
</reference>
<proteinExistence type="predicted"/>
<reference evidence="1 2" key="2">
    <citation type="journal article" date="2021" name="Int. J. Syst. Evol. Microbiol.">
        <title>Isolation and Polyphasic Characterization of Desulfuromonas versatilis sp. Nov., an Electrogenic Bacteria Capable of Versatile Metabolism Isolated from a Graphene Oxide-Reducing Enrichment Culture.</title>
        <authorList>
            <person name="Xie L."/>
            <person name="Yoshida N."/>
            <person name="Ishii S."/>
            <person name="Meng L."/>
        </authorList>
    </citation>
    <scope>NUCLEOTIDE SEQUENCE [LARGE SCALE GENOMIC DNA]</scope>
    <source>
        <strain evidence="1 2">NIT-T3</strain>
    </source>
</reference>
<sequence length="86" mass="9505">MVVDKDILAKEIDVLKPKHLLCITGGWGKKVLEHNGIVIGESKGGIRYAGLHQKSFGELKVVVADRPEGKKRAEWVGRVLDAFSRL</sequence>
<evidence type="ECO:0000313" key="2">
    <source>
        <dbReference type="Proteomes" id="UP001319827"/>
    </source>
</evidence>
<organism evidence="1 2">
    <name type="scientific">Desulfuromonas versatilis</name>
    <dbReference type="NCBI Taxonomy" id="2802975"/>
    <lineage>
        <taxon>Bacteria</taxon>
        <taxon>Pseudomonadati</taxon>
        <taxon>Thermodesulfobacteriota</taxon>
        <taxon>Desulfuromonadia</taxon>
        <taxon>Desulfuromonadales</taxon>
        <taxon>Desulfuromonadaceae</taxon>
        <taxon>Desulfuromonas</taxon>
    </lineage>
</organism>